<dbReference type="GO" id="GO:0032934">
    <property type="term" value="F:sterol binding"/>
    <property type="evidence" value="ECO:0007669"/>
    <property type="project" value="TreeGrafter"/>
</dbReference>
<dbReference type="SUPFAM" id="SSF144000">
    <property type="entry name" value="Oxysterol-binding protein-like"/>
    <property type="match status" value="1"/>
</dbReference>
<gene>
    <name evidence="4" type="ORF">D9756_008295</name>
</gene>
<name>A0A8H5CZS4_9AGAR</name>
<evidence type="ECO:0000313" key="5">
    <source>
        <dbReference type="Proteomes" id="UP000559027"/>
    </source>
</evidence>
<feature type="region of interest" description="Disordered" evidence="3">
    <location>
        <begin position="151"/>
        <end position="197"/>
    </location>
</feature>
<dbReference type="InterPro" id="IPR018494">
    <property type="entry name" value="Oxysterol-bd_CS"/>
</dbReference>
<feature type="region of interest" description="Disordered" evidence="3">
    <location>
        <begin position="396"/>
        <end position="431"/>
    </location>
</feature>
<dbReference type="PANTHER" id="PTHR10972:SF212">
    <property type="entry name" value="OXYSTEROL-BINDING PROTEIN-LIKE PROTEIN 1"/>
    <property type="match status" value="1"/>
</dbReference>
<feature type="region of interest" description="Disordered" evidence="3">
    <location>
        <begin position="1"/>
        <end position="32"/>
    </location>
</feature>
<sequence>MSPSDEPTVDEHVVVDEDAPGTPISVPDSGDHGEGGKLKMIVQLVKKCLGVKDIATMRLSLPASLLEPVPNLEYWQYLDRPDLFAAINDPEYPFERMLAAVRFTFTKDLKFVHGKVCKPYNSVLGEHFRAHWDVPPVAYSEDLAQAIIPLTHTTDAPTNGSETASVKSGRSSKSTKSGFSAFSKAKSSTPPSQSVETNMTAQMSNLSLGNDANTERLRVIYVTEQVSHHPPVSAYYASCPQRNIEMSGIDQISAKVSGTTVRVSPGQFNQGIFVNITGGPGEGERYHITHPVASVNGILRGSFYVTVSESSIITCTGGKPGTKFRAIIEYKEESWLGRAHFLAEGVIHTVHEGETEHEEWTKVKHVPADRIVAVFDGSWRGHIRWRRVGGGSYPNAFSSSASSPSPSHEHLPTPEIPPHAASRTDVSSPDTEYSTLIDLSTLRTIPKDVRPLEKQLPNESRKLWENVTANLLKKEYSEATKEKVTIEQRQRDEAAERKRKGIEFIPKYFEKDLSAGYSKLTEEGWKAVKEELGESLPSA</sequence>
<protein>
    <recommendedName>
        <fullName evidence="6">Oxysterol-binding protein</fullName>
    </recommendedName>
</protein>
<dbReference type="EMBL" id="JAACJO010000013">
    <property type="protein sequence ID" value="KAF5350987.1"/>
    <property type="molecule type" value="Genomic_DNA"/>
</dbReference>
<feature type="compositionally biased region" description="Low complexity" evidence="3">
    <location>
        <begin position="167"/>
        <end position="192"/>
    </location>
</feature>
<evidence type="ECO:0000256" key="3">
    <source>
        <dbReference type="SAM" id="MobiDB-lite"/>
    </source>
</evidence>
<evidence type="ECO:0000313" key="4">
    <source>
        <dbReference type="EMBL" id="KAF5350987.1"/>
    </source>
</evidence>
<dbReference type="Proteomes" id="UP000559027">
    <property type="component" value="Unassembled WGS sequence"/>
</dbReference>
<comment type="caution">
    <text evidence="4">The sequence shown here is derived from an EMBL/GenBank/DDBJ whole genome shotgun (WGS) entry which is preliminary data.</text>
</comment>
<dbReference type="PROSITE" id="PS01013">
    <property type="entry name" value="OSBP"/>
    <property type="match status" value="1"/>
</dbReference>
<dbReference type="Pfam" id="PF01237">
    <property type="entry name" value="Oxysterol_BP"/>
    <property type="match status" value="2"/>
</dbReference>
<dbReference type="PANTHER" id="PTHR10972">
    <property type="entry name" value="OXYSTEROL-BINDING PROTEIN-RELATED"/>
    <property type="match status" value="1"/>
</dbReference>
<evidence type="ECO:0000256" key="1">
    <source>
        <dbReference type="ARBA" id="ARBA00008842"/>
    </source>
</evidence>
<dbReference type="InterPro" id="IPR037239">
    <property type="entry name" value="OSBP_sf"/>
</dbReference>
<dbReference type="GO" id="GO:0016020">
    <property type="term" value="C:membrane"/>
    <property type="evidence" value="ECO:0007669"/>
    <property type="project" value="TreeGrafter"/>
</dbReference>
<comment type="similarity">
    <text evidence="1 2">Belongs to the OSBP family.</text>
</comment>
<dbReference type="Gene3D" id="2.40.160.120">
    <property type="match status" value="1"/>
</dbReference>
<dbReference type="OrthoDB" id="48057at2759"/>
<keyword evidence="5" id="KW-1185">Reference proteome</keyword>
<dbReference type="Gene3D" id="3.30.70.3490">
    <property type="match status" value="1"/>
</dbReference>
<evidence type="ECO:0000256" key="2">
    <source>
        <dbReference type="RuleBase" id="RU003844"/>
    </source>
</evidence>
<dbReference type="AlphaFoldDB" id="A0A8H5CZS4"/>
<reference evidence="4 5" key="1">
    <citation type="journal article" date="2020" name="ISME J.">
        <title>Uncovering the hidden diversity of litter-decomposition mechanisms in mushroom-forming fungi.</title>
        <authorList>
            <person name="Floudas D."/>
            <person name="Bentzer J."/>
            <person name="Ahren D."/>
            <person name="Johansson T."/>
            <person name="Persson P."/>
            <person name="Tunlid A."/>
        </authorList>
    </citation>
    <scope>NUCLEOTIDE SEQUENCE [LARGE SCALE GENOMIC DNA]</scope>
    <source>
        <strain evidence="4 5">CBS 146.42</strain>
    </source>
</reference>
<organism evidence="4 5">
    <name type="scientific">Leucocoprinus leucothites</name>
    <dbReference type="NCBI Taxonomy" id="201217"/>
    <lineage>
        <taxon>Eukaryota</taxon>
        <taxon>Fungi</taxon>
        <taxon>Dikarya</taxon>
        <taxon>Basidiomycota</taxon>
        <taxon>Agaricomycotina</taxon>
        <taxon>Agaricomycetes</taxon>
        <taxon>Agaricomycetidae</taxon>
        <taxon>Agaricales</taxon>
        <taxon>Agaricineae</taxon>
        <taxon>Agaricaceae</taxon>
        <taxon>Leucocoprinus</taxon>
    </lineage>
</organism>
<proteinExistence type="inferred from homology"/>
<dbReference type="InterPro" id="IPR000648">
    <property type="entry name" value="Oxysterol-bd"/>
</dbReference>
<feature type="compositionally biased region" description="Polar residues" evidence="3">
    <location>
        <begin position="151"/>
        <end position="166"/>
    </location>
</feature>
<accession>A0A8H5CZS4</accession>
<evidence type="ECO:0008006" key="6">
    <source>
        <dbReference type="Google" id="ProtNLM"/>
    </source>
</evidence>
<dbReference type="GO" id="GO:0005829">
    <property type="term" value="C:cytosol"/>
    <property type="evidence" value="ECO:0007669"/>
    <property type="project" value="TreeGrafter"/>
</dbReference>